<dbReference type="PROSITE" id="PS50955">
    <property type="entry name" value="LEM_LIKE"/>
    <property type="match status" value="1"/>
</dbReference>
<dbReference type="PANTHER" id="PTHR12019:SF9">
    <property type="entry name" value="THYMOPOIETIN"/>
    <property type="match status" value="1"/>
</dbReference>
<gene>
    <name evidence="2" type="ORF">FSP39_020628</name>
</gene>
<dbReference type="SMART" id="SM01261">
    <property type="entry name" value="Thymopoietin"/>
    <property type="match status" value="1"/>
</dbReference>
<comment type="caution">
    <text evidence="2">The sequence shown here is derived from an EMBL/GenBank/DDBJ whole genome shotgun (WGS) entry which is preliminary data.</text>
</comment>
<dbReference type="PANTHER" id="PTHR12019">
    <property type="entry name" value="LAMINA-ASSOCIATED POLYPEPTIDE THYMOPOIETIN"/>
    <property type="match status" value="1"/>
</dbReference>
<proteinExistence type="predicted"/>
<sequence>MSNFDPTFLTKAKLKEKLRRHNIQLPNSKAPKQEYIDLYVKHFQSVDDEPHFSSDDDFLAETQTEQYSNLEDSVEFVVDSEITFKKVDMITILF</sequence>
<evidence type="ECO:0000259" key="1">
    <source>
        <dbReference type="PROSITE" id="PS50955"/>
    </source>
</evidence>
<dbReference type="GO" id="GO:0003677">
    <property type="term" value="F:DNA binding"/>
    <property type="evidence" value="ECO:0007669"/>
    <property type="project" value="InterPro"/>
</dbReference>
<organism evidence="2 3">
    <name type="scientific">Pinctada imbricata</name>
    <name type="common">Atlantic pearl-oyster</name>
    <name type="synonym">Pinctada martensii</name>
    <dbReference type="NCBI Taxonomy" id="66713"/>
    <lineage>
        <taxon>Eukaryota</taxon>
        <taxon>Metazoa</taxon>
        <taxon>Spiralia</taxon>
        <taxon>Lophotrochozoa</taxon>
        <taxon>Mollusca</taxon>
        <taxon>Bivalvia</taxon>
        <taxon>Autobranchia</taxon>
        <taxon>Pteriomorphia</taxon>
        <taxon>Pterioida</taxon>
        <taxon>Pterioidea</taxon>
        <taxon>Pteriidae</taxon>
        <taxon>Pinctada</taxon>
    </lineage>
</organism>
<dbReference type="EMBL" id="VSWD01000005">
    <property type="protein sequence ID" value="KAK3103628.1"/>
    <property type="molecule type" value="Genomic_DNA"/>
</dbReference>
<protein>
    <recommendedName>
        <fullName evidence="1">LEM-like domain-containing protein</fullName>
    </recommendedName>
</protein>
<evidence type="ECO:0000313" key="3">
    <source>
        <dbReference type="Proteomes" id="UP001186944"/>
    </source>
</evidence>
<accession>A0AA88YEU3</accession>
<dbReference type="Pfam" id="PF08198">
    <property type="entry name" value="Thymopoietin"/>
    <property type="match status" value="1"/>
</dbReference>
<reference evidence="2" key="1">
    <citation type="submission" date="2019-08" db="EMBL/GenBank/DDBJ databases">
        <title>The improved chromosome-level genome for the pearl oyster Pinctada fucata martensii using PacBio sequencing and Hi-C.</title>
        <authorList>
            <person name="Zheng Z."/>
        </authorList>
    </citation>
    <scope>NUCLEOTIDE SEQUENCE</scope>
    <source>
        <strain evidence="2">ZZ-2019</strain>
        <tissue evidence="2">Adductor muscle</tissue>
    </source>
</reference>
<name>A0AA88YEU3_PINIB</name>
<dbReference type="SUPFAM" id="SSF63451">
    <property type="entry name" value="LEM domain"/>
    <property type="match status" value="1"/>
</dbReference>
<dbReference type="InterPro" id="IPR051656">
    <property type="entry name" value="LEM_domain"/>
</dbReference>
<dbReference type="AlphaFoldDB" id="A0AA88YEU3"/>
<dbReference type="CDD" id="cd12935">
    <property type="entry name" value="LEM_like"/>
    <property type="match status" value="1"/>
</dbReference>
<dbReference type="InterPro" id="IPR011015">
    <property type="entry name" value="LEM/LEM-like_dom_sf"/>
</dbReference>
<keyword evidence="3" id="KW-1185">Reference proteome</keyword>
<dbReference type="Proteomes" id="UP001186944">
    <property type="component" value="Unassembled WGS sequence"/>
</dbReference>
<dbReference type="InterPro" id="IPR013146">
    <property type="entry name" value="LEM-like_dom"/>
</dbReference>
<dbReference type="Gene3D" id="1.10.720.40">
    <property type="match status" value="1"/>
</dbReference>
<evidence type="ECO:0000313" key="2">
    <source>
        <dbReference type="EMBL" id="KAK3103628.1"/>
    </source>
</evidence>
<feature type="domain" description="LEM-like" evidence="1">
    <location>
        <begin position="3"/>
        <end position="46"/>
    </location>
</feature>